<evidence type="ECO:0000256" key="4">
    <source>
        <dbReference type="ARBA" id="ARBA00022815"/>
    </source>
</evidence>
<protein>
    <submittedName>
        <fullName evidence="8">FMRFamide related peptide</fullName>
    </submittedName>
</protein>
<proteinExistence type="evidence at transcript level"/>
<evidence type="ECO:0000313" key="9">
    <source>
        <dbReference type="Proteomes" id="UP000719412"/>
    </source>
</evidence>
<dbReference type="EMBL" id="JABDTM020027814">
    <property type="protein sequence ID" value="KAH0809947.1"/>
    <property type="molecule type" value="Genomic_DNA"/>
</dbReference>
<comment type="similarity">
    <text evidence="2">Belongs to the FARP (FMRFamide related peptide) family.</text>
</comment>
<dbReference type="OrthoDB" id="5813613at2759"/>
<organism evidence="7 9">
    <name type="scientific">Tenebrio molitor</name>
    <name type="common">Yellow mealworm beetle</name>
    <dbReference type="NCBI Taxonomy" id="7067"/>
    <lineage>
        <taxon>Eukaryota</taxon>
        <taxon>Metazoa</taxon>
        <taxon>Ecdysozoa</taxon>
        <taxon>Arthropoda</taxon>
        <taxon>Hexapoda</taxon>
        <taxon>Insecta</taxon>
        <taxon>Pterygota</taxon>
        <taxon>Neoptera</taxon>
        <taxon>Endopterygota</taxon>
        <taxon>Coleoptera</taxon>
        <taxon>Polyphaga</taxon>
        <taxon>Cucujiformia</taxon>
        <taxon>Tenebrionidae</taxon>
        <taxon>Tenebrio</taxon>
    </lineage>
</organism>
<dbReference type="PANTHER" id="PTHR20986">
    <property type="entry name" value="FMRFAMIDE-RELATED PEPTIDES"/>
    <property type="match status" value="1"/>
</dbReference>
<evidence type="ECO:0000313" key="8">
    <source>
        <dbReference type="EMBL" id="UXO98169.1"/>
    </source>
</evidence>
<reference evidence="8" key="3">
    <citation type="journal article" date="2022" name="J. Proteome Res.">
        <title>Neuropeptidomes of Tenebrio molitor L. and Zophobas atratus Fab. (Coleoptera, Polyphaga: Tenebrionidae).</title>
        <authorList>
            <person name="Marciniak P."/>
            <person name="Pacholska-Bogalska J."/>
            <person name="Ragionieri L."/>
        </authorList>
    </citation>
    <scope>NUCLEOTIDE SEQUENCE</scope>
    <source>
        <strain evidence="8">DN39101_c0_g1_i1</strain>
    </source>
</reference>
<evidence type="ECO:0000313" key="7">
    <source>
        <dbReference type="EMBL" id="KAH0809947.1"/>
    </source>
</evidence>
<name>A0A8J6L7U3_TENMO</name>
<keyword evidence="9" id="KW-1185">Reference proteome</keyword>
<feature type="signal peptide" evidence="6">
    <location>
        <begin position="1"/>
        <end position="18"/>
    </location>
</feature>
<keyword evidence="3" id="KW-0964">Secreted</keyword>
<evidence type="ECO:0000256" key="2">
    <source>
        <dbReference type="ARBA" id="ARBA00006356"/>
    </source>
</evidence>
<dbReference type="GO" id="GO:0005576">
    <property type="term" value="C:extracellular region"/>
    <property type="evidence" value="ECO:0007669"/>
    <property type="project" value="UniProtKB-SubCell"/>
</dbReference>
<dbReference type="GO" id="GO:0007218">
    <property type="term" value="P:neuropeptide signaling pathway"/>
    <property type="evidence" value="ECO:0007669"/>
    <property type="project" value="UniProtKB-KW"/>
</dbReference>
<keyword evidence="6" id="KW-0732">Signal</keyword>
<dbReference type="EMBL" id="ON110508">
    <property type="protein sequence ID" value="UXO98169.1"/>
    <property type="molecule type" value="mRNA"/>
</dbReference>
<evidence type="ECO:0000256" key="1">
    <source>
        <dbReference type="ARBA" id="ARBA00004613"/>
    </source>
</evidence>
<feature type="chain" id="PRO_5035230873" evidence="6">
    <location>
        <begin position="19"/>
        <end position="207"/>
    </location>
</feature>
<keyword evidence="5" id="KW-0527">Neuropeptide</keyword>
<evidence type="ECO:0000256" key="5">
    <source>
        <dbReference type="ARBA" id="ARBA00023320"/>
    </source>
</evidence>
<keyword evidence="4" id="KW-0027">Amidation</keyword>
<dbReference type="Proteomes" id="UP000719412">
    <property type="component" value="Unassembled WGS sequence"/>
</dbReference>
<dbReference type="InterPro" id="IPR051041">
    <property type="entry name" value="FMRFamide-related_np"/>
</dbReference>
<comment type="subcellular location">
    <subcellularLocation>
        <location evidence="1">Secreted</location>
    </subcellularLocation>
</comment>
<evidence type="ECO:0000256" key="3">
    <source>
        <dbReference type="ARBA" id="ARBA00022525"/>
    </source>
</evidence>
<dbReference type="AlphaFoldDB" id="A0A8J6L7U3"/>
<reference evidence="7" key="1">
    <citation type="journal article" date="2020" name="J Insects Food Feed">
        <title>The yellow mealworm (Tenebrio molitor) genome: a resource for the emerging insects as food and feed industry.</title>
        <authorList>
            <person name="Eriksson T."/>
            <person name="Andere A."/>
            <person name="Kelstrup H."/>
            <person name="Emery V."/>
            <person name="Picard C."/>
        </authorList>
    </citation>
    <scope>NUCLEOTIDE SEQUENCE</scope>
    <source>
        <strain evidence="7">Stoneville</strain>
        <tissue evidence="7">Whole head</tissue>
    </source>
</reference>
<gene>
    <name evidence="7" type="ORF">GEV33_012845</name>
</gene>
<dbReference type="InterPro" id="IPR002544">
    <property type="entry name" value="FMRFamid-related_peptide-like"/>
</dbReference>
<evidence type="ECO:0000256" key="6">
    <source>
        <dbReference type="SAM" id="SignalP"/>
    </source>
</evidence>
<dbReference type="PANTHER" id="PTHR20986:SF24">
    <property type="entry name" value="FMRFAMIDE-LIKE NEUROPEPTIDES 1"/>
    <property type="match status" value="1"/>
</dbReference>
<reference evidence="7" key="2">
    <citation type="submission" date="2021-08" db="EMBL/GenBank/DDBJ databases">
        <authorList>
            <person name="Eriksson T."/>
        </authorList>
    </citation>
    <scope>NUCLEOTIDE SEQUENCE</scope>
    <source>
        <strain evidence="7">Stoneville</strain>
        <tissue evidence="7">Whole head</tissue>
    </source>
</reference>
<accession>A0A8J6L7U3</accession>
<dbReference type="Pfam" id="PF01581">
    <property type="entry name" value="FARP"/>
    <property type="match status" value="4"/>
</dbReference>
<sequence>MLSLPIIITIFLVRVTWAYNEELYSLSENLDPYSYPSEYQEDSDFDVRRRNNNNFLRFGRSGGTNYDVEYDDFNEDFARPTRSGKTEKNDHFIRFGRSKQDFLRFGRDQHRVVRDRSGNYLRFGRSVPNTEEKVRNKRDTYSEFKRGGSNFMRFGRNSNFLRFGRNNEMTATSDPEKVQQLQESPLVQLLSELLEHIKKGQDKNRIV</sequence>